<feature type="transmembrane region" description="Helical" evidence="1">
    <location>
        <begin position="115"/>
        <end position="133"/>
    </location>
</feature>
<proteinExistence type="inferred from homology"/>
<keyword evidence="1" id="KW-1133">Transmembrane helix</keyword>
<dbReference type="NCBIfam" id="NF005165">
    <property type="entry name" value="PRK06638.1-5"/>
    <property type="match status" value="1"/>
</dbReference>
<dbReference type="RefSeq" id="WP_106244977.1">
    <property type="nucleotide sequence ID" value="NZ_PVZC01000003.1"/>
</dbReference>
<keyword evidence="1" id="KW-0472">Membrane</keyword>
<dbReference type="PANTHER" id="PTHR33269">
    <property type="entry name" value="NADH-UBIQUINONE OXIDOREDUCTASE CHAIN 6"/>
    <property type="match status" value="1"/>
</dbReference>
<feature type="transmembrane region" description="Helical" evidence="1">
    <location>
        <begin position="53"/>
        <end position="70"/>
    </location>
</feature>
<feature type="transmembrane region" description="Helical" evidence="1">
    <location>
        <begin position="76"/>
        <end position="103"/>
    </location>
</feature>
<keyword evidence="1" id="KW-0874">Quinone</keyword>
<feature type="compositionally biased region" description="Low complexity" evidence="2">
    <location>
        <begin position="265"/>
        <end position="277"/>
    </location>
</feature>
<dbReference type="EMBL" id="PVZC01000003">
    <property type="protein sequence ID" value="PRX99921.1"/>
    <property type="molecule type" value="Genomic_DNA"/>
</dbReference>
<keyword evidence="1" id="KW-0812">Transmembrane</keyword>
<feature type="transmembrane region" description="Helical" evidence="1">
    <location>
        <begin position="26"/>
        <end position="46"/>
    </location>
</feature>
<keyword evidence="4" id="KW-1185">Reference proteome</keyword>
<feature type="transmembrane region" description="Helical" evidence="1">
    <location>
        <begin position="163"/>
        <end position="186"/>
    </location>
</feature>
<dbReference type="GO" id="GO:0005886">
    <property type="term" value="C:plasma membrane"/>
    <property type="evidence" value="ECO:0007669"/>
    <property type="project" value="UniProtKB-SubCell"/>
</dbReference>
<comment type="caution">
    <text evidence="3">The sequence shown here is derived from an EMBL/GenBank/DDBJ whole genome shotgun (WGS) entry which is preliminary data.</text>
</comment>
<keyword evidence="1" id="KW-0520">NAD</keyword>
<dbReference type="GO" id="GO:0008137">
    <property type="term" value="F:NADH dehydrogenase (ubiquinone) activity"/>
    <property type="evidence" value="ECO:0007669"/>
    <property type="project" value="UniProtKB-UniRule"/>
</dbReference>
<gene>
    <name evidence="3" type="ORF">CLV72_103528</name>
</gene>
<dbReference type="InterPro" id="IPR042106">
    <property type="entry name" value="Nuo/plastoQ_OxRdtase_6_NuoJ"/>
</dbReference>
<organism evidence="3 4">
    <name type="scientific">Allonocardiopsis opalescens</name>
    <dbReference type="NCBI Taxonomy" id="1144618"/>
    <lineage>
        <taxon>Bacteria</taxon>
        <taxon>Bacillati</taxon>
        <taxon>Actinomycetota</taxon>
        <taxon>Actinomycetes</taxon>
        <taxon>Streptosporangiales</taxon>
        <taxon>Allonocardiopsis</taxon>
    </lineage>
</organism>
<comment type="catalytic activity">
    <reaction evidence="1">
        <text>a quinone + NADH + 5 H(+)(in) = a quinol + NAD(+) + 4 H(+)(out)</text>
        <dbReference type="Rhea" id="RHEA:57888"/>
        <dbReference type="ChEBI" id="CHEBI:15378"/>
        <dbReference type="ChEBI" id="CHEBI:24646"/>
        <dbReference type="ChEBI" id="CHEBI:57540"/>
        <dbReference type="ChEBI" id="CHEBI:57945"/>
        <dbReference type="ChEBI" id="CHEBI:132124"/>
    </reaction>
</comment>
<evidence type="ECO:0000256" key="2">
    <source>
        <dbReference type="SAM" id="MobiDB-lite"/>
    </source>
</evidence>
<accession>A0A2T0Q804</accession>
<dbReference type="Gene3D" id="1.20.120.1200">
    <property type="entry name" value="NADH-ubiquinone/plastoquinone oxidoreductase chain 6, subunit NuoJ"/>
    <property type="match status" value="1"/>
</dbReference>
<keyword evidence="1" id="KW-1003">Cell membrane</keyword>
<dbReference type="GO" id="GO:0048038">
    <property type="term" value="F:quinone binding"/>
    <property type="evidence" value="ECO:0007669"/>
    <property type="project" value="UniProtKB-UniRule"/>
</dbReference>
<evidence type="ECO:0000313" key="3">
    <source>
        <dbReference type="EMBL" id="PRX99921.1"/>
    </source>
</evidence>
<comment type="subcellular location">
    <subcellularLocation>
        <location evidence="1">Cell membrane</location>
        <topology evidence="1">Multi-pass membrane protein</topology>
    </subcellularLocation>
</comment>
<dbReference type="Proteomes" id="UP000237846">
    <property type="component" value="Unassembled WGS sequence"/>
</dbReference>
<sequence>MSPLTALAAPLPPAVPETVPIGGGETAAFWALATIMVLAALGVVFMRKPVYSALLLAVVMISLAVLYGIQQAPFLMVVQIIVYTGAVLMLFLFVVMLIGVSSADSLVETLPGQRVAGALIALGFVAMLVFGLTDVVVGDPAGLGAAGGEQNLPALAGQLFGQYVIAFEATGALLITAVLGALVLAFRERTGPKVTQRQLSQVRIRGPHPSPLPGPGTYARHNAIDMPALLPDGSTSELSVNPVLAARAESAGRATASGVDLQVRAGSSAAPGDASDSTEAKEARAEGEETGTGPVGAAGAPGAGEPRGGNDSDETEGGVR</sequence>
<reference evidence="3 4" key="1">
    <citation type="submission" date="2018-03" db="EMBL/GenBank/DDBJ databases">
        <title>Genomic Encyclopedia of Archaeal and Bacterial Type Strains, Phase II (KMG-II): from individual species to whole genera.</title>
        <authorList>
            <person name="Goeker M."/>
        </authorList>
    </citation>
    <scope>NUCLEOTIDE SEQUENCE [LARGE SCALE GENOMIC DNA]</scope>
    <source>
        <strain evidence="3 4">DSM 45601</strain>
    </source>
</reference>
<dbReference type="Pfam" id="PF00499">
    <property type="entry name" value="Oxidored_q3"/>
    <property type="match status" value="1"/>
</dbReference>
<dbReference type="PANTHER" id="PTHR33269:SF19">
    <property type="entry name" value="NADH-QUINONE OXIDOREDUCTASE SUBUNIT J"/>
    <property type="match status" value="1"/>
</dbReference>
<dbReference type="AlphaFoldDB" id="A0A2T0Q804"/>
<evidence type="ECO:0000313" key="4">
    <source>
        <dbReference type="Proteomes" id="UP000237846"/>
    </source>
</evidence>
<comment type="function">
    <text evidence="1">NDH-1 shuttles electrons from NADH, via FMN and iron-sulfur (Fe-S) centers, to quinones in the respiratory chain. Couples the redox reaction to proton translocation (for every two electrons transferred, four hydrogen ions are translocated across the cytoplasmic membrane), and thus conserves the redox energy in a proton gradient.</text>
</comment>
<dbReference type="EC" id="7.1.1.-" evidence="1"/>
<feature type="compositionally biased region" description="Basic and acidic residues" evidence="2">
    <location>
        <begin position="278"/>
        <end position="287"/>
    </location>
</feature>
<evidence type="ECO:0000256" key="1">
    <source>
        <dbReference type="RuleBase" id="RU004429"/>
    </source>
</evidence>
<name>A0A2T0Q804_9ACTN</name>
<protein>
    <recommendedName>
        <fullName evidence="1">NADH-quinone oxidoreductase subunit J</fullName>
        <ecNumber evidence="1">7.1.1.-</ecNumber>
    </recommendedName>
</protein>
<feature type="compositionally biased region" description="Acidic residues" evidence="2">
    <location>
        <begin position="311"/>
        <end position="320"/>
    </location>
</feature>
<dbReference type="InterPro" id="IPR001457">
    <property type="entry name" value="NADH_UbQ/plastoQ_OxRdtase_su6"/>
</dbReference>
<feature type="region of interest" description="Disordered" evidence="2">
    <location>
        <begin position="262"/>
        <end position="320"/>
    </location>
</feature>
<comment type="similarity">
    <text evidence="1">Belongs to the complex I subunit 6 family.</text>
</comment>
<feature type="compositionally biased region" description="Gly residues" evidence="2">
    <location>
        <begin position="293"/>
        <end position="307"/>
    </location>
</feature>
<dbReference type="OrthoDB" id="13239at2"/>